<evidence type="ECO:0000256" key="1">
    <source>
        <dbReference type="ARBA" id="ARBA00004651"/>
    </source>
</evidence>
<keyword evidence="3 9" id="KW-0813">Transport</keyword>
<name>A0ABZ2FRM7_9PSED</name>
<reference evidence="11 12" key="1">
    <citation type="submission" date="2024-02" db="EMBL/GenBank/DDBJ databases">
        <title>The whole genome sequence of Pseudomonas benzopyrenica MLY92.</title>
        <authorList>
            <person name="Liu Y."/>
        </authorList>
    </citation>
    <scope>NUCLEOTIDE SEQUENCE [LARGE SCALE GENOMIC DNA]</scope>
    <source>
        <strain evidence="11 12">MLY92</strain>
    </source>
</reference>
<evidence type="ECO:0000256" key="8">
    <source>
        <dbReference type="ARBA" id="ARBA00023136"/>
    </source>
</evidence>
<keyword evidence="6 9" id="KW-1133">Transmembrane helix</keyword>
<comment type="similarity">
    <text evidence="2 9">Belongs to the ABC-2 integral membrane protein family.</text>
</comment>
<feature type="transmembrane region" description="Helical" evidence="9">
    <location>
        <begin position="238"/>
        <end position="257"/>
    </location>
</feature>
<keyword evidence="8 9" id="KW-0472">Membrane</keyword>
<dbReference type="PROSITE" id="PS51012">
    <property type="entry name" value="ABC_TM2"/>
    <property type="match status" value="1"/>
</dbReference>
<evidence type="ECO:0000256" key="9">
    <source>
        <dbReference type="RuleBase" id="RU361157"/>
    </source>
</evidence>
<dbReference type="PANTHER" id="PTHR30413">
    <property type="entry name" value="INNER MEMBRANE TRANSPORT PERMEASE"/>
    <property type="match status" value="1"/>
</dbReference>
<protein>
    <recommendedName>
        <fullName evidence="9">Transport permease protein</fullName>
    </recommendedName>
</protein>
<dbReference type="Proteomes" id="UP001372714">
    <property type="component" value="Chromosome"/>
</dbReference>
<evidence type="ECO:0000256" key="3">
    <source>
        <dbReference type="ARBA" id="ARBA00022448"/>
    </source>
</evidence>
<evidence type="ECO:0000313" key="12">
    <source>
        <dbReference type="Proteomes" id="UP001372714"/>
    </source>
</evidence>
<feature type="transmembrane region" description="Helical" evidence="9">
    <location>
        <begin position="150"/>
        <end position="173"/>
    </location>
</feature>
<proteinExistence type="inferred from homology"/>
<dbReference type="EMBL" id="CP145723">
    <property type="protein sequence ID" value="WWM66854.1"/>
    <property type="molecule type" value="Genomic_DNA"/>
</dbReference>
<evidence type="ECO:0000256" key="5">
    <source>
        <dbReference type="ARBA" id="ARBA00022692"/>
    </source>
</evidence>
<gene>
    <name evidence="11" type="ORF">V6W80_00745</name>
</gene>
<feature type="transmembrane region" description="Helical" evidence="9">
    <location>
        <begin position="180"/>
        <end position="199"/>
    </location>
</feature>
<accession>A0ABZ2FRM7</accession>
<keyword evidence="4 9" id="KW-1003">Cell membrane</keyword>
<feature type="transmembrane region" description="Helical" evidence="9">
    <location>
        <begin position="72"/>
        <end position="92"/>
    </location>
</feature>
<keyword evidence="7" id="KW-0625">Polysaccharide transport</keyword>
<feature type="domain" description="ABC transmembrane type-2" evidence="10">
    <location>
        <begin position="36"/>
        <end position="260"/>
    </location>
</feature>
<dbReference type="Pfam" id="PF01061">
    <property type="entry name" value="ABC2_membrane"/>
    <property type="match status" value="1"/>
</dbReference>
<keyword evidence="5 9" id="KW-0812">Transmembrane</keyword>
<dbReference type="RefSeq" id="WP_338545618.1">
    <property type="nucleotide sequence ID" value="NZ_CP145723.1"/>
</dbReference>
<evidence type="ECO:0000256" key="4">
    <source>
        <dbReference type="ARBA" id="ARBA00022475"/>
    </source>
</evidence>
<organism evidence="11 12">
    <name type="scientific">Pseudomonas benzopyrenica</name>
    <dbReference type="NCBI Taxonomy" id="2993566"/>
    <lineage>
        <taxon>Bacteria</taxon>
        <taxon>Pseudomonadati</taxon>
        <taxon>Pseudomonadota</taxon>
        <taxon>Gammaproteobacteria</taxon>
        <taxon>Pseudomonadales</taxon>
        <taxon>Pseudomonadaceae</taxon>
        <taxon>Pseudomonas</taxon>
    </lineage>
</organism>
<feature type="transmembrane region" description="Helical" evidence="9">
    <location>
        <begin position="113"/>
        <end position="144"/>
    </location>
</feature>
<comment type="subcellular location">
    <subcellularLocation>
        <location evidence="9">Cell inner membrane</location>
        <topology evidence="9">Multi-pass membrane protein</topology>
    </subcellularLocation>
    <subcellularLocation>
        <location evidence="1">Cell membrane</location>
        <topology evidence="1">Multi-pass membrane protein</topology>
    </subcellularLocation>
</comment>
<dbReference type="InterPro" id="IPR047817">
    <property type="entry name" value="ABC2_TM_bact-type"/>
</dbReference>
<dbReference type="PANTHER" id="PTHR30413:SF10">
    <property type="entry name" value="CAPSULE POLYSACCHARIDE EXPORT INNER-MEMBRANE PROTEIN CTRC"/>
    <property type="match status" value="1"/>
</dbReference>
<keyword evidence="7" id="KW-0762">Sugar transport</keyword>
<keyword evidence="12" id="KW-1185">Reference proteome</keyword>
<evidence type="ECO:0000256" key="7">
    <source>
        <dbReference type="ARBA" id="ARBA00023047"/>
    </source>
</evidence>
<sequence>MILFAKRRLAKIWNYRDFIKSSILNDVRMRFSRSSIGGLWVLIQPLAQSAIFALVLAVIMKARLPGIDNTHAYAAYLLSGMLCWSLFQESLFKGLGLFTDNAGLIKKVNFPLLTLPLIGAGICLLNNTFLFIATALILVLLGFFPTEKIIFLPLLMILTLLIGFSIGLVLGVFNAFVRDVGVVVPIIMQFLFWFCPIVYSPASLPPVFWDIVVRNPMSGLVQSYQAILVFDSAPHLNWLLPALVIGALSLILFRFLLRRTFAQLVDIL</sequence>
<dbReference type="InterPro" id="IPR013525">
    <property type="entry name" value="ABC2_TM"/>
</dbReference>
<feature type="transmembrane region" description="Helical" evidence="9">
    <location>
        <begin position="38"/>
        <end position="60"/>
    </location>
</feature>
<evidence type="ECO:0000259" key="10">
    <source>
        <dbReference type="PROSITE" id="PS51012"/>
    </source>
</evidence>
<evidence type="ECO:0000313" key="11">
    <source>
        <dbReference type="EMBL" id="WWM66854.1"/>
    </source>
</evidence>
<evidence type="ECO:0000256" key="6">
    <source>
        <dbReference type="ARBA" id="ARBA00022989"/>
    </source>
</evidence>
<evidence type="ECO:0000256" key="2">
    <source>
        <dbReference type="ARBA" id="ARBA00007783"/>
    </source>
</evidence>